<keyword evidence="10" id="KW-0325">Glycoprotein</keyword>
<evidence type="ECO:0000313" key="15">
    <source>
        <dbReference type="EMBL" id="TNY17242.1"/>
    </source>
</evidence>
<dbReference type="PANTHER" id="PTHR45727">
    <property type="entry name" value="NPC INTRACELLULAR CHOLESTEROL TRANSPORTER 1"/>
    <property type="match status" value="1"/>
</dbReference>
<evidence type="ECO:0000256" key="6">
    <source>
        <dbReference type="ARBA" id="ARBA00022989"/>
    </source>
</evidence>
<evidence type="ECO:0000259" key="14">
    <source>
        <dbReference type="PROSITE" id="PS50156"/>
    </source>
</evidence>
<reference evidence="15 16" key="1">
    <citation type="submission" date="2019-03" db="EMBL/GenBank/DDBJ databases">
        <title>Rhodosporidium diobovatum UCD-FST 08-225 genome sequencing, assembly, and annotation.</title>
        <authorList>
            <person name="Fakankun I.U."/>
            <person name="Fristensky B."/>
            <person name="Levin D.B."/>
        </authorList>
    </citation>
    <scope>NUCLEOTIDE SEQUENCE [LARGE SCALE GENOMIC DNA]</scope>
    <source>
        <strain evidence="15 16">UCD-FST 08-225</strain>
    </source>
</reference>
<dbReference type="EMBL" id="SOZI01000225">
    <property type="protein sequence ID" value="TNY17242.1"/>
    <property type="molecule type" value="Genomic_DNA"/>
</dbReference>
<keyword evidence="6 12" id="KW-1133">Transmembrane helix</keyword>
<comment type="subcellular location">
    <subcellularLocation>
        <location evidence="1">Membrane</location>
        <topology evidence="1">Multi-pass membrane protein</topology>
    </subcellularLocation>
</comment>
<sequence>MPTSGHWLALLLATALSAAAAFAQGNPAPTSSPEPFKRQQGRCAIRDSCGRKSPFGAEIPCPDNGLATPHDGDLAYLSTLAQVCGDDFATTTTCCTLGQLDTLQASLAQAEPLLAACPACRTNFRRFYCAFTCSPDQSLFVAVTATQTLSKDGEPTEAVKSVDFDVSPSFGEGFFESCKAVKFGATNGYAMDLIGGGATDWLSFLRYMGQERALGSPFSIAFPSPDSSPPRNSSLPAPTPFSADPVSCASDDPTQRCACPDCPAVCAALPPVKSPRERAADRCRVGRMDCFPFALCIVYAAALVAAVGMYAAREAGRRWGSRRGDARGAIHLGGGGEGDESDDEGAGGRDREREREGLRRGEGEGNTWTRLRNRLSFVGWARPSRLAPGEEDAPLLSDEAAAQRPALPRSRSSGSGAGGLVGARSIASEVDGGGGGGGGAGRSRSGTAGSGSSPSASRRSLHHSTTSSGGGGGGALSLLGSDPLRAPPTTDQPRSYALNTLLARAFYRLGLACASRPALTLAAGLAACAVAHLGWGRFAVERDPVALWVPRGSEVAREKARFDEAFGPFYRTEQVFFSALPGGASGVGADGEKDEEKDEERESAWTPSDEPVLSWETLEWLAAVEDDIRALRSAEGNLSLADVCFAPTSTAEAGTAPSVEECVVQSPLGYFSNSLDGVTPTTWATTLDSCAVSPASCLPPFGQPLNPKLVLSVAPGHAAHEARAVIVTYVVSNSLDPAEVARAEAWEAALAAYLRALAAPRGAAAQRGVRVSWSVGTSLEEELNAATNTDVPIVVVSYLAMFLYVAVSLGGSASGLLRAMARAAALALAALVGGAKWTTRRVRGEGAIKLAGAEERPPFGARSRSASAEPELVNGTRALGAYVRRRVLVDSKFLLGLWGILIVLLSVSTSVAICSAAGVKVTLIIAEVIPFLVLAIGVDNVFLLSHELDQQNARSYRQGSLLLPGDDDSASDLYLAVEERVARTLARVGPSILLSATCETVAFALGTLVGMPAVTNFAIYAAGAVIVNTVLQCTLLISLLALDLHRVEANRVDWQAALSAPTVSALTDSVPRCSFPCLKLPPAPTLDPAPTVRESLLARFVRTTYAPNLVRKPIKFLVLALFSALFVLSWIGARHVDLGLDQRLALPSSSHLVGYFNSVDSYLDVGPPVYFVAEGLNATSIANVRHLCSRFSTCDDFSLANVLEAERKRPESSYLAEPPAVWLDDFISWTNPILEDCCRVKRRNATEFCGPNDPEGACKPCFEDREPPWSTTLEGFPQDGEFMRYLEQWLVSPTDESCPLGGKAAYSSALALSQDEGEPGVDLSHFRTYHTPLKTQDDFIQALAAARRIASDLSRRTGASVFPYSLFYVFFASCERKLSSPPPSLRQSVPDGTRSILADAEIWATAREVLAFALTAVFLVTSLLLGSFRTGGVVAFTVLLSVVSVLGSMGIWGVSLNPLSLVNLVIAVGISVEFCAHLARAFMGAHGGGVPFDHSAAARDRDERAVAALEDVGASVVSGIGATKLIGIAVLGLTKSALLGTYYFKMWLALIVSSALHGLVLLPVLLSLWGGQGYALTTQDSDGGWIETSVQRRYERESRPFIDDDASSVGSDEY</sequence>
<dbReference type="STRING" id="5288.A0A5C5FLQ3"/>
<evidence type="ECO:0000256" key="5">
    <source>
        <dbReference type="ARBA" id="ARBA00022729"/>
    </source>
</evidence>
<dbReference type="PANTHER" id="PTHR45727:SF2">
    <property type="entry name" value="NPC INTRACELLULAR CHOLESTEROL TRANSPORTER 1"/>
    <property type="match status" value="1"/>
</dbReference>
<evidence type="ECO:0000256" key="11">
    <source>
        <dbReference type="SAM" id="MobiDB-lite"/>
    </source>
</evidence>
<dbReference type="OrthoDB" id="6510177at2759"/>
<dbReference type="SUPFAM" id="SSF82866">
    <property type="entry name" value="Multidrug efflux transporter AcrB transmembrane domain"/>
    <property type="match status" value="2"/>
</dbReference>
<feature type="transmembrane region" description="Helical" evidence="12">
    <location>
        <begin position="1409"/>
        <end position="1426"/>
    </location>
</feature>
<feature type="chain" id="PRO_5022705093" evidence="13">
    <location>
        <begin position="24"/>
        <end position="1614"/>
    </location>
</feature>
<comment type="caution">
    <text evidence="15">The sequence shown here is derived from an EMBL/GenBank/DDBJ whole genome shotgun (WGS) entry which is preliminary data.</text>
</comment>
<evidence type="ECO:0000256" key="1">
    <source>
        <dbReference type="ARBA" id="ARBA00004141"/>
    </source>
</evidence>
<keyword evidence="5 13" id="KW-0732">Signal</keyword>
<evidence type="ECO:0000256" key="7">
    <source>
        <dbReference type="ARBA" id="ARBA00023055"/>
    </source>
</evidence>
<feature type="transmembrane region" description="Helical" evidence="12">
    <location>
        <begin position="924"/>
        <end position="944"/>
    </location>
</feature>
<dbReference type="GO" id="GO:0015918">
    <property type="term" value="P:sterol transport"/>
    <property type="evidence" value="ECO:0007669"/>
    <property type="project" value="TreeGrafter"/>
</dbReference>
<dbReference type="Pfam" id="PF22314">
    <property type="entry name" value="NPC1_MLD"/>
    <property type="match status" value="1"/>
</dbReference>
<proteinExistence type="inferred from homology"/>
<feature type="transmembrane region" description="Helical" evidence="12">
    <location>
        <begin position="793"/>
        <end position="813"/>
    </location>
</feature>
<name>A0A5C5FLQ3_9BASI</name>
<dbReference type="Pfam" id="PF16414">
    <property type="entry name" value="NPC1_N"/>
    <property type="match status" value="1"/>
</dbReference>
<dbReference type="InterPro" id="IPR053958">
    <property type="entry name" value="HMGCR/SNAP/NPC1-like_SSD"/>
</dbReference>
<feature type="compositionally biased region" description="Low complexity" evidence="11">
    <location>
        <begin position="442"/>
        <end position="467"/>
    </location>
</feature>
<organism evidence="15 16">
    <name type="scientific">Rhodotorula diobovata</name>
    <dbReference type="NCBI Taxonomy" id="5288"/>
    <lineage>
        <taxon>Eukaryota</taxon>
        <taxon>Fungi</taxon>
        <taxon>Dikarya</taxon>
        <taxon>Basidiomycota</taxon>
        <taxon>Pucciniomycotina</taxon>
        <taxon>Microbotryomycetes</taxon>
        <taxon>Sporidiobolales</taxon>
        <taxon>Sporidiobolaceae</taxon>
        <taxon>Rhodotorula</taxon>
    </lineage>
</organism>
<feature type="compositionally biased region" description="Gly residues" evidence="11">
    <location>
        <begin position="431"/>
        <end position="441"/>
    </location>
</feature>
<feature type="transmembrane region" description="Helical" evidence="12">
    <location>
        <begin position="1512"/>
        <end position="1534"/>
    </location>
</feature>
<feature type="transmembrane region" description="Helical" evidence="12">
    <location>
        <begin position="1017"/>
        <end position="1042"/>
    </location>
</feature>
<evidence type="ECO:0000256" key="12">
    <source>
        <dbReference type="SAM" id="Phobius"/>
    </source>
</evidence>
<keyword evidence="9" id="KW-1015">Disulfide bond</keyword>
<evidence type="ECO:0000313" key="16">
    <source>
        <dbReference type="Proteomes" id="UP000311382"/>
    </source>
</evidence>
<dbReference type="Proteomes" id="UP000311382">
    <property type="component" value="Unassembled WGS sequence"/>
</dbReference>
<dbReference type="Gene3D" id="1.20.1640.10">
    <property type="entry name" value="Multidrug efflux transporter AcrB transmembrane domain"/>
    <property type="match status" value="2"/>
</dbReference>
<feature type="compositionally biased region" description="Acidic residues" evidence="11">
    <location>
        <begin position="592"/>
        <end position="601"/>
    </location>
</feature>
<dbReference type="GO" id="GO:0032934">
    <property type="term" value="F:sterol binding"/>
    <property type="evidence" value="ECO:0007669"/>
    <property type="project" value="TreeGrafter"/>
</dbReference>
<dbReference type="GO" id="GO:0016020">
    <property type="term" value="C:membrane"/>
    <property type="evidence" value="ECO:0007669"/>
    <property type="project" value="UniProtKB-SubCell"/>
</dbReference>
<feature type="transmembrane region" description="Helical" evidence="12">
    <location>
        <begin position="1433"/>
        <end position="1454"/>
    </location>
</feature>
<dbReference type="PROSITE" id="PS50156">
    <property type="entry name" value="SSD"/>
    <property type="match status" value="1"/>
</dbReference>
<evidence type="ECO:0000256" key="8">
    <source>
        <dbReference type="ARBA" id="ARBA00023136"/>
    </source>
</evidence>
<feature type="compositionally biased region" description="Basic and acidic residues" evidence="11">
    <location>
        <begin position="346"/>
        <end position="363"/>
    </location>
</feature>
<feature type="region of interest" description="Disordered" evidence="11">
    <location>
        <begin position="324"/>
        <end position="365"/>
    </location>
</feature>
<feature type="transmembrane region" description="Helical" evidence="12">
    <location>
        <begin position="1116"/>
        <end position="1133"/>
    </location>
</feature>
<dbReference type="InterPro" id="IPR053956">
    <property type="entry name" value="NPC1_MLD"/>
</dbReference>
<protein>
    <submittedName>
        <fullName evidence="15">Sterol-sensing domain of SREBP cleavage-activation-domain-containing protein</fullName>
    </submittedName>
</protein>
<feature type="region of interest" description="Disordered" evidence="11">
    <location>
        <begin position="582"/>
        <end position="609"/>
    </location>
</feature>
<feature type="transmembrane region" description="Helical" evidence="12">
    <location>
        <begin position="992"/>
        <end position="1011"/>
    </location>
</feature>
<evidence type="ECO:0000256" key="2">
    <source>
        <dbReference type="ARBA" id="ARBA00005585"/>
    </source>
</evidence>
<evidence type="ECO:0000256" key="10">
    <source>
        <dbReference type="ARBA" id="ARBA00023180"/>
    </source>
</evidence>
<feature type="compositionally biased region" description="Low complexity" evidence="11">
    <location>
        <begin position="404"/>
        <end position="414"/>
    </location>
</feature>
<evidence type="ECO:0000256" key="3">
    <source>
        <dbReference type="ARBA" id="ARBA00022448"/>
    </source>
</evidence>
<feature type="region of interest" description="Disordered" evidence="11">
    <location>
        <begin position="401"/>
        <end position="493"/>
    </location>
</feature>
<dbReference type="InterPro" id="IPR032190">
    <property type="entry name" value="NPC1_N"/>
</dbReference>
<keyword evidence="4 12" id="KW-0812">Transmembrane</keyword>
<feature type="transmembrane region" description="Helical" evidence="12">
    <location>
        <begin position="1546"/>
        <end position="1569"/>
    </location>
</feature>
<keyword evidence="8 12" id="KW-0472">Membrane</keyword>
<keyword evidence="16" id="KW-1185">Reference proteome</keyword>
<feature type="transmembrane region" description="Helical" evidence="12">
    <location>
        <begin position="893"/>
        <end position="918"/>
    </location>
</feature>
<gene>
    <name evidence="15" type="ORF">DMC30DRAFT_452629</name>
</gene>
<dbReference type="InterPro" id="IPR000731">
    <property type="entry name" value="SSD"/>
</dbReference>
<evidence type="ECO:0000256" key="9">
    <source>
        <dbReference type="ARBA" id="ARBA00023157"/>
    </source>
</evidence>
<evidence type="ECO:0000256" key="4">
    <source>
        <dbReference type="ARBA" id="ARBA00022692"/>
    </source>
</evidence>
<comment type="similarity">
    <text evidence="2">Belongs to the patched family.</text>
</comment>
<feature type="domain" description="SSD" evidence="14">
    <location>
        <begin position="884"/>
        <end position="1042"/>
    </location>
</feature>
<feature type="signal peptide" evidence="13">
    <location>
        <begin position="1"/>
        <end position="23"/>
    </location>
</feature>
<evidence type="ECO:0000256" key="13">
    <source>
        <dbReference type="SAM" id="SignalP"/>
    </source>
</evidence>
<accession>A0A5C5FLQ3</accession>
<feature type="transmembrane region" description="Helical" evidence="12">
    <location>
        <begin position="291"/>
        <end position="312"/>
    </location>
</feature>
<keyword evidence="7" id="KW-0445">Lipid transport</keyword>
<keyword evidence="3" id="KW-0813">Transport</keyword>
<dbReference type="Pfam" id="PF12349">
    <property type="entry name" value="Sterol-sensing"/>
    <property type="match status" value="1"/>
</dbReference>